<dbReference type="Proteomes" id="UP001600894">
    <property type="component" value="Unassembled WGS sequence"/>
</dbReference>
<sequence length="232" mass="27202">MKQKIGILEVGDEMKKFPDYKTTKWDKRKDVILKGMQYDYEELESLNNDYLNGKINEVKYHLLLSLCFSRIAKNEFIQGKHRECYVCVSKQVDEFALTVQLLQEGKDAPTATKRHIESYLKSIYYGCVALFVSNYDVIPKVTNPDSNLVQMLLHKTVEQAVDDPIDEMINAISLKNSEQFENALIKRIKEIRRFDVDHFLCMDIWSMGLVKEAEKNGLHFYFDYIEVDCRDM</sequence>
<protein>
    <submittedName>
        <fullName evidence="1">Uncharacterized protein</fullName>
    </submittedName>
</protein>
<accession>A0ABQ0B1W4</accession>
<evidence type="ECO:0000313" key="1">
    <source>
        <dbReference type="EMBL" id="GAA6270260.1"/>
    </source>
</evidence>
<name>A0ABQ0B1W4_9FIRM</name>
<proteinExistence type="predicted"/>
<dbReference type="RefSeq" id="WP_390470863.1">
    <property type="nucleotide sequence ID" value="NZ_BAABXL010000001.1"/>
</dbReference>
<reference evidence="1 2" key="1">
    <citation type="submission" date="2024-04" db="EMBL/GenBank/DDBJ databases">
        <title>Defined microbial consortia suppress multidrug-resistant proinflammatory Enterobacteriaceae via ecological control.</title>
        <authorList>
            <person name="Furuichi M."/>
            <person name="Kawaguchi T."/>
            <person name="Pust M."/>
            <person name="Yasuma K."/>
            <person name="Plichta D."/>
            <person name="Hasegawa N."/>
            <person name="Ohya T."/>
            <person name="Bhattarai S."/>
            <person name="Sasajima S."/>
            <person name="Aoto Y."/>
            <person name="Tuganbaev T."/>
            <person name="Yaginuma M."/>
            <person name="Ueda M."/>
            <person name="Okahashi N."/>
            <person name="Amafuji K."/>
            <person name="Kiridooshi Y."/>
            <person name="Sugita K."/>
            <person name="Strazar M."/>
            <person name="Skelly A."/>
            <person name="Suda W."/>
            <person name="Hattori M."/>
            <person name="Nakamoto N."/>
            <person name="Caballero S."/>
            <person name="Norman J."/>
            <person name="Olle B."/>
            <person name="Tanoue T."/>
            <person name="Arita M."/>
            <person name="Bucci V."/>
            <person name="Atarashi K."/>
            <person name="Xavier R."/>
            <person name="Honda K."/>
        </authorList>
    </citation>
    <scope>NUCLEOTIDE SEQUENCE [LARGE SCALE GENOMIC DNA]</scope>
    <source>
        <strain evidence="2">f13</strain>
    </source>
</reference>
<organism evidence="1 2">
    <name type="scientific">Enterocloster alcoholdehydrogenati</name>
    <dbReference type="NCBI Taxonomy" id="2547410"/>
    <lineage>
        <taxon>Bacteria</taxon>
        <taxon>Bacillati</taxon>
        <taxon>Bacillota</taxon>
        <taxon>Clostridia</taxon>
        <taxon>Lachnospirales</taxon>
        <taxon>Lachnospiraceae</taxon>
        <taxon>Enterocloster</taxon>
    </lineage>
</organism>
<comment type="caution">
    <text evidence="1">The sequence shown here is derived from an EMBL/GenBank/DDBJ whole genome shotgun (WGS) entry which is preliminary data.</text>
</comment>
<gene>
    <name evidence="1" type="ORF">F130042H8_33200</name>
</gene>
<keyword evidence="2" id="KW-1185">Reference proteome</keyword>
<evidence type="ECO:0000313" key="2">
    <source>
        <dbReference type="Proteomes" id="UP001600894"/>
    </source>
</evidence>
<dbReference type="EMBL" id="BAABXL010000001">
    <property type="protein sequence ID" value="GAA6270260.1"/>
    <property type="molecule type" value="Genomic_DNA"/>
</dbReference>